<name>A0ABT0YS11_9BURK</name>
<evidence type="ECO:0000313" key="6">
    <source>
        <dbReference type="EMBL" id="MCM5681519.1"/>
    </source>
</evidence>
<dbReference type="EMBL" id="JAMKFE010000012">
    <property type="protein sequence ID" value="MCM5681519.1"/>
    <property type="molecule type" value="Genomic_DNA"/>
</dbReference>
<dbReference type="CDD" id="cd02440">
    <property type="entry name" value="AdoMet_MTases"/>
    <property type="match status" value="1"/>
</dbReference>
<evidence type="ECO:0000256" key="3">
    <source>
        <dbReference type="ARBA" id="ARBA00023115"/>
    </source>
</evidence>
<keyword evidence="3 4" id="KW-0620">Polyamine biosynthesis</keyword>
<proteinExistence type="inferred from homology"/>
<feature type="active site" description="Proton acceptor" evidence="4">
    <location>
        <position position="151"/>
    </location>
</feature>
<accession>A0ABT0YS11</accession>
<dbReference type="SUPFAM" id="SSF53335">
    <property type="entry name" value="S-adenosyl-L-methionine-dependent methyltransferases"/>
    <property type="match status" value="1"/>
</dbReference>
<dbReference type="PANTHER" id="PTHR43317">
    <property type="entry name" value="THERMOSPERMINE SYNTHASE ACAULIS5"/>
    <property type="match status" value="1"/>
</dbReference>
<evidence type="ECO:0000256" key="1">
    <source>
        <dbReference type="ARBA" id="ARBA00007867"/>
    </source>
</evidence>
<evidence type="ECO:0000256" key="4">
    <source>
        <dbReference type="PROSITE-ProRule" id="PRU00354"/>
    </source>
</evidence>
<organism evidence="6 7">
    <name type="scientific">Caldimonas mangrovi</name>
    <dbReference type="NCBI Taxonomy" id="2944811"/>
    <lineage>
        <taxon>Bacteria</taxon>
        <taxon>Pseudomonadati</taxon>
        <taxon>Pseudomonadota</taxon>
        <taxon>Betaproteobacteria</taxon>
        <taxon>Burkholderiales</taxon>
        <taxon>Sphaerotilaceae</taxon>
        <taxon>Caldimonas</taxon>
    </lineage>
</organism>
<gene>
    <name evidence="6" type="ORF">M8A51_18485</name>
</gene>
<dbReference type="InterPro" id="IPR029063">
    <property type="entry name" value="SAM-dependent_MTases_sf"/>
</dbReference>
<protein>
    <submittedName>
        <fullName evidence="6">Fused MFS/spermidine synthase</fullName>
    </submittedName>
</protein>
<evidence type="ECO:0000313" key="7">
    <source>
        <dbReference type="Proteomes" id="UP001165541"/>
    </source>
</evidence>
<dbReference type="InterPro" id="IPR030374">
    <property type="entry name" value="PABS"/>
</dbReference>
<dbReference type="PROSITE" id="PS51006">
    <property type="entry name" value="PABS_2"/>
    <property type="match status" value="1"/>
</dbReference>
<evidence type="ECO:0000259" key="5">
    <source>
        <dbReference type="PROSITE" id="PS51006"/>
    </source>
</evidence>
<keyword evidence="7" id="KW-1185">Reference proteome</keyword>
<dbReference type="RefSeq" id="WP_251779999.1">
    <property type="nucleotide sequence ID" value="NZ_JAMKFE010000012.1"/>
</dbReference>
<comment type="caution">
    <text evidence="6">The sequence shown here is derived from an EMBL/GenBank/DDBJ whole genome shotgun (WGS) entry which is preliminary data.</text>
</comment>
<comment type="similarity">
    <text evidence="1">Belongs to the spermidine/spermine synthase family.</text>
</comment>
<dbReference type="Gene3D" id="3.40.50.150">
    <property type="entry name" value="Vaccinia Virus protein VP39"/>
    <property type="match status" value="1"/>
</dbReference>
<dbReference type="Pfam" id="PF01564">
    <property type="entry name" value="Spermine_synth"/>
    <property type="match status" value="1"/>
</dbReference>
<dbReference type="PANTHER" id="PTHR43317:SF1">
    <property type="entry name" value="THERMOSPERMINE SYNTHASE ACAULIS5"/>
    <property type="match status" value="1"/>
</dbReference>
<keyword evidence="2 4" id="KW-0808">Transferase</keyword>
<evidence type="ECO:0000256" key="2">
    <source>
        <dbReference type="ARBA" id="ARBA00022679"/>
    </source>
</evidence>
<dbReference type="NCBIfam" id="NF037959">
    <property type="entry name" value="MFS_SpdSyn"/>
    <property type="match status" value="1"/>
</dbReference>
<feature type="domain" description="PABS" evidence="5">
    <location>
        <begin position="68"/>
        <end position="233"/>
    </location>
</feature>
<dbReference type="Proteomes" id="UP001165541">
    <property type="component" value="Unassembled WGS sequence"/>
</dbReference>
<reference evidence="6" key="1">
    <citation type="submission" date="2022-05" db="EMBL/GenBank/DDBJ databases">
        <title>Schlegelella sp. nov., isolated from mangrove soil.</title>
        <authorList>
            <person name="Liu Y."/>
            <person name="Ge X."/>
            <person name="Liu W."/>
        </authorList>
    </citation>
    <scope>NUCLEOTIDE SEQUENCE</scope>
    <source>
        <strain evidence="6">S2-27</strain>
    </source>
</reference>
<sequence length="313" mass="33782">MPCGAADAAGRLVHVAQGDHHTVYVRDEGGSRYLSFSAVEKRVQTRVSLAPGGALLDDWVACLTAVVAAHPRPRRVLMLGVGGGALPMALRRILPDVQIDAVDHDAAVLRVATEFFGLEQDHRLRLHALDARVFIEQSRRDGRHYDVIVLDVFDDDYIPQHLMTVEFLREMRSALAAGGWLVANTFGPEPLWRREFASYASAYGDFHAIVVGWNRILVAGGAAAGSAGEFERDMLQRATALAPVGAGWRVGCIESVRAGACAAAPICDAEIDTPALQRLRKQAVARPAPPCWGAMAMTLVEARMRESASTAPA</sequence>